<feature type="compositionally biased region" description="Low complexity" evidence="1">
    <location>
        <begin position="1"/>
        <end position="18"/>
    </location>
</feature>
<feature type="region of interest" description="Disordered" evidence="1">
    <location>
        <begin position="294"/>
        <end position="313"/>
    </location>
</feature>
<feature type="region of interest" description="Disordered" evidence="1">
    <location>
        <begin position="174"/>
        <end position="282"/>
    </location>
</feature>
<feature type="compositionally biased region" description="Polar residues" evidence="1">
    <location>
        <begin position="41"/>
        <end position="50"/>
    </location>
</feature>
<proteinExistence type="predicted"/>
<name>A0A9P5CU92_CRYP1</name>
<feature type="compositionally biased region" description="Polar residues" evidence="1">
    <location>
        <begin position="304"/>
        <end position="313"/>
    </location>
</feature>
<evidence type="ECO:0000256" key="1">
    <source>
        <dbReference type="SAM" id="MobiDB-lite"/>
    </source>
</evidence>
<dbReference type="Proteomes" id="UP000803844">
    <property type="component" value="Unassembled WGS sequence"/>
</dbReference>
<evidence type="ECO:0000313" key="2">
    <source>
        <dbReference type="EMBL" id="KAF3770507.1"/>
    </source>
</evidence>
<gene>
    <name evidence="2" type="ORF">M406DRAFT_320420</name>
</gene>
<dbReference type="AlphaFoldDB" id="A0A9P5CU92"/>
<comment type="caution">
    <text evidence="2">The sequence shown here is derived from an EMBL/GenBank/DDBJ whole genome shotgun (WGS) entry which is preliminary data.</text>
</comment>
<dbReference type="GeneID" id="63836511"/>
<feature type="compositionally biased region" description="Low complexity" evidence="1">
    <location>
        <begin position="262"/>
        <end position="275"/>
    </location>
</feature>
<evidence type="ECO:0000313" key="3">
    <source>
        <dbReference type="Proteomes" id="UP000803844"/>
    </source>
</evidence>
<feature type="compositionally biased region" description="Polar residues" evidence="1">
    <location>
        <begin position="216"/>
        <end position="239"/>
    </location>
</feature>
<feature type="non-terminal residue" evidence="2">
    <location>
        <position position="313"/>
    </location>
</feature>
<protein>
    <submittedName>
        <fullName evidence="2">Uncharacterized protein</fullName>
    </submittedName>
</protein>
<feature type="compositionally biased region" description="Polar residues" evidence="1">
    <location>
        <begin position="71"/>
        <end position="128"/>
    </location>
</feature>
<feature type="compositionally biased region" description="Low complexity" evidence="1">
    <location>
        <begin position="52"/>
        <end position="66"/>
    </location>
</feature>
<organism evidence="2 3">
    <name type="scientific">Cryphonectria parasitica (strain ATCC 38755 / EP155)</name>
    <dbReference type="NCBI Taxonomy" id="660469"/>
    <lineage>
        <taxon>Eukaryota</taxon>
        <taxon>Fungi</taxon>
        <taxon>Dikarya</taxon>
        <taxon>Ascomycota</taxon>
        <taxon>Pezizomycotina</taxon>
        <taxon>Sordariomycetes</taxon>
        <taxon>Sordariomycetidae</taxon>
        <taxon>Diaporthales</taxon>
        <taxon>Cryphonectriaceae</taxon>
        <taxon>Cryphonectria-Endothia species complex</taxon>
        <taxon>Cryphonectria</taxon>
    </lineage>
</organism>
<dbReference type="EMBL" id="MU032344">
    <property type="protein sequence ID" value="KAF3770507.1"/>
    <property type="molecule type" value="Genomic_DNA"/>
</dbReference>
<sequence length="313" mass="33199">MENGSQGQSSQGRTQQGRNAVSRFPSWMNSSGIQGAGGNIWLNNHLTDNLSSRESSSATASTQRAQGIGATDSSPWSRPTASTWNSTDSQSFRPSASRSTSPKNTLQNASNTSPSFNPNRAATTQNPTFANSGLVSSFAPANYSSYTDNAQVDSGNAFQQSYMGFQRTLSSTFDDVLPPSRHSESEAPLQFGTETPGFLGSHSRHPSRLSLSAASTSFAQQPQASRSQSHSLNPGSEQAQAALESVRAGLLRDRIQASSPGPRANAAQASTPAAPQLGTWQDFTPNNRFTLANGNVQEVRRDSLANSVHQSAL</sequence>
<keyword evidence="3" id="KW-1185">Reference proteome</keyword>
<feature type="region of interest" description="Disordered" evidence="1">
    <location>
        <begin position="1"/>
        <end position="128"/>
    </location>
</feature>
<accession>A0A9P5CU92</accession>
<reference evidence="2" key="1">
    <citation type="journal article" date="2020" name="Phytopathology">
        <title>Genome sequence of the chestnut blight fungus Cryphonectria parasitica EP155: A fundamental resource for an archetypical invasive plant pathogen.</title>
        <authorList>
            <person name="Crouch J.A."/>
            <person name="Dawe A."/>
            <person name="Aerts A."/>
            <person name="Barry K."/>
            <person name="Churchill A.C.L."/>
            <person name="Grimwood J."/>
            <person name="Hillman B."/>
            <person name="Milgroom M.G."/>
            <person name="Pangilinan J."/>
            <person name="Smith M."/>
            <person name="Salamov A."/>
            <person name="Schmutz J."/>
            <person name="Yadav J."/>
            <person name="Grigoriev I.V."/>
            <person name="Nuss D."/>
        </authorList>
    </citation>
    <scope>NUCLEOTIDE SEQUENCE</scope>
    <source>
        <strain evidence="2">EP155</strain>
    </source>
</reference>
<dbReference type="RefSeq" id="XP_040781468.1">
    <property type="nucleotide sequence ID" value="XM_040919382.1"/>
</dbReference>